<evidence type="ECO:0000256" key="5">
    <source>
        <dbReference type="ARBA" id="ARBA00023163"/>
    </source>
</evidence>
<dbReference type="PROSITE" id="PS50110">
    <property type="entry name" value="RESPONSE_REGULATORY"/>
    <property type="match status" value="1"/>
</dbReference>
<dbReference type="Pfam" id="PF04397">
    <property type="entry name" value="LytTR"/>
    <property type="match status" value="1"/>
</dbReference>
<dbReference type="PANTHER" id="PTHR48111">
    <property type="entry name" value="REGULATOR OF RPOS"/>
    <property type="match status" value="1"/>
</dbReference>
<organism evidence="9 10">
    <name type="scientific">Rhodonellum psychrophilum GCM71 = DSM 17998</name>
    <dbReference type="NCBI Taxonomy" id="1123057"/>
    <lineage>
        <taxon>Bacteria</taxon>
        <taxon>Pseudomonadati</taxon>
        <taxon>Bacteroidota</taxon>
        <taxon>Cytophagia</taxon>
        <taxon>Cytophagales</taxon>
        <taxon>Cytophagaceae</taxon>
        <taxon>Rhodonellum</taxon>
    </lineage>
</organism>
<dbReference type="PROSITE" id="PS50930">
    <property type="entry name" value="HTH_LYTTR"/>
    <property type="match status" value="1"/>
</dbReference>
<dbReference type="AlphaFoldDB" id="U5BZR4"/>
<evidence type="ECO:0000259" key="8">
    <source>
        <dbReference type="PROSITE" id="PS50930"/>
    </source>
</evidence>
<dbReference type="Pfam" id="PF00072">
    <property type="entry name" value="Response_reg"/>
    <property type="match status" value="1"/>
</dbReference>
<protein>
    <recommendedName>
        <fullName evidence="11">Transcriptional regulator</fullName>
    </recommendedName>
</protein>
<dbReference type="Gene3D" id="2.40.50.1020">
    <property type="entry name" value="LytTr DNA-binding domain"/>
    <property type="match status" value="1"/>
</dbReference>
<reference evidence="9 10" key="1">
    <citation type="journal article" date="2013" name="Genome Announc.">
        <title>Draft Genome Sequence of the Psychrophilic and Alkaliphilic Rhodonellum psychrophilum Strain GCM71T.</title>
        <authorList>
            <person name="Hauptmann A.L."/>
            <person name="Glaring M.A."/>
            <person name="Hallin P.F."/>
            <person name="Prieme A."/>
            <person name="Stougaard P."/>
        </authorList>
    </citation>
    <scope>NUCLEOTIDE SEQUENCE [LARGE SCALE GENOMIC DNA]</scope>
    <source>
        <strain evidence="9 10">GCM71</strain>
    </source>
</reference>
<keyword evidence="2" id="KW-0902">Two-component regulatory system</keyword>
<dbReference type="PANTHER" id="PTHR48111:SF1">
    <property type="entry name" value="TWO-COMPONENT RESPONSE REGULATOR ORR33"/>
    <property type="match status" value="1"/>
</dbReference>
<evidence type="ECO:0000256" key="1">
    <source>
        <dbReference type="ARBA" id="ARBA00022553"/>
    </source>
</evidence>
<name>U5BZR4_9BACT</name>
<dbReference type="GO" id="GO:0000976">
    <property type="term" value="F:transcription cis-regulatory region binding"/>
    <property type="evidence" value="ECO:0007669"/>
    <property type="project" value="TreeGrafter"/>
</dbReference>
<proteinExistence type="predicted"/>
<feature type="modified residue" description="4-aspartylphosphate" evidence="6">
    <location>
        <position position="69"/>
    </location>
</feature>
<keyword evidence="4" id="KW-0238">DNA-binding</keyword>
<dbReference type="InterPro" id="IPR001789">
    <property type="entry name" value="Sig_transdc_resp-reg_receiver"/>
</dbReference>
<feature type="domain" description="Response regulatory" evidence="7">
    <location>
        <begin position="19"/>
        <end position="134"/>
    </location>
</feature>
<sequence length="249" mass="28866">MFINKAIKNKDKKLRKMKKIFIVEDELDLAENIRDILKFSGHEIVGNEEEGEKAYKLIMESKPDLILMDVMLKGEIDGIQLAKSVSEKLEVPIIFITAHSDQKYLERISGLKYDSFLLKPFTKEVLITTVNLTFLKYLNKKVTKNILNIRDKGFLVPIDEDNIIMLKADGLYTRIYTIERQYVIRDILKDVIGKLSEKKFIRIHKSYLINLDHVTGFNAKEVTIASFTAPIRRGFFKELGVLLVERLNN</sequence>
<dbReference type="GO" id="GO:0000156">
    <property type="term" value="F:phosphorelay response regulator activity"/>
    <property type="evidence" value="ECO:0007669"/>
    <property type="project" value="TreeGrafter"/>
</dbReference>
<dbReference type="Gene3D" id="3.40.50.2300">
    <property type="match status" value="1"/>
</dbReference>
<dbReference type="GO" id="GO:0005829">
    <property type="term" value="C:cytosol"/>
    <property type="evidence" value="ECO:0007669"/>
    <property type="project" value="TreeGrafter"/>
</dbReference>
<dbReference type="SUPFAM" id="SSF52172">
    <property type="entry name" value="CheY-like"/>
    <property type="match status" value="1"/>
</dbReference>
<gene>
    <name evidence="9" type="ORF">P872_09635</name>
</gene>
<dbReference type="EMBL" id="AWXR01000053">
    <property type="protein sequence ID" value="ERM81372.1"/>
    <property type="molecule type" value="Genomic_DNA"/>
</dbReference>
<dbReference type="SMART" id="SM00850">
    <property type="entry name" value="LytTR"/>
    <property type="match status" value="1"/>
</dbReference>
<dbReference type="InterPro" id="IPR011006">
    <property type="entry name" value="CheY-like_superfamily"/>
</dbReference>
<evidence type="ECO:0008006" key="11">
    <source>
        <dbReference type="Google" id="ProtNLM"/>
    </source>
</evidence>
<evidence type="ECO:0000256" key="4">
    <source>
        <dbReference type="ARBA" id="ARBA00023125"/>
    </source>
</evidence>
<evidence type="ECO:0000259" key="7">
    <source>
        <dbReference type="PROSITE" id="PS50110"/>
    </source>
</evidence>
<evidence type="ECO:0000256" key="6">
    <source>
        <dbReference type="PROSITE-ProRule" id="PRU00169"/>
    </source>
</evidence>
<dbReference type="GO" id="GO:0032993">
    <property type="term" value="C:protein-DNA complex"/>
    <property type="evidence" value="ECO:0007669"/>
    <property type="project" value="TreeGrafter"/>
</dbReference>
<dbReference type="InterPro" id="IPR007492">
    <property type="entry name" value="LytTR_DNA-bd_dom"/>
</dbReference>
<evidence type="ECO:0000256" key="2">
    <source>
        <dbReference type="ARBA" id="ARBA00023012"/>
    </source>
</evidence>
<evidence type="ECO:0000313" key="10">
    <source>
        <dbReference type="Proteomes" id="UP000016843"/>
    </source>
</evidence>
<dbReference type="Proteomes" id="UP000016843">
    <property type="component" value="Unassembled WGS sequence"/>
</dbReference>
<keyword evidence="3" id="KW-0805">Transcription regulation</keyword>
<keyword evidence="1 6" id="KW-0597">Phosphoprotein</keyword>
<keyword evidence="5" id="KW-0804">Transcription</keyword>
<dbReference type="SMART" id="SM00448">
    <property type="entry name" value="REC"/>
    <property type="match status" value="1"/>
</dbReference>
<evidence type="ECO:0000256" key="3">
    <source>
        <dbReference type="ARBA" id="ARBA00023015"/>
    </source>
</evidence>
<dbReference type="eggNOG" id="COG3279">
    <property type="taxonomic scope" value="Bacteria"/>
</dbReference>
<comment type="caution">
    <text evidence="9">The sequence shown here is derived from an EMBL/GenBank/DDBJ whole genome shotgun (WGS) entry which is preliminary data.</text>
</comment>
<dbReference type="InterPro" id="IPR039420">
    <property type="entry name" value="WalR-like"/>
</dbReference>
<keyword evidence="10" id="KW-1185">Reference proteome</keyword>
<dbReference type="GO" id="GO:0006355">
    <property type="term" value="P:regulation of DNA-templated transcription"/>
    <property type="evidence" value="ECO:0007669"/>
    <property type="project" value="TreeGrafter"/>
</dbReference>
<evidence type="ECO:0000313" key="9">
    <source>
        <dbReference type="EMBL" id="ERM81372.1"/>
    </source>
</evidence>
<accession>U5BZR4</accession>
<feature type="domain" description="HTH LytTR-type" evidence="8">
    <location>
        <begin position="147"/>
        <end position="214"/>
    </location>
</feature>